<evidence type="ECO:0000256" key="1">
    <source>
        <dbReference type="SAM" id="MobiDB-lite"/>
    </source>
</evidence>
<feature type="compositionally biased region" description="Basic and acidic residues" evidence="1">
    <location>
        <begin position="66"/>
        <end position="76"/>
    </location>
</feature>
<accession>A0A6J4KHX3</accession>
<feature type="region of interest" description="Disordered" evidence="1">
    <location>
        <begin position="165"/>
        <end position="184"/>
    </location>
</feature>
<feature type="compositionally biased region" description="Pro residues" evidence="1">
    <location>
        <begin position="82"/>
        <end position="94"/>
    </location>
</feature>
<gene>
    <name evidence="2" type="ORF">AVDCRST_MAG90-169</name>
</gene>
<proteinExistence type="predicted"/>
<reference evidence="2" key="1">
    <citation type="submission" date="2020-02" db="EMBL/GenBank/DDBJ databases">
        <authorList>
            <person name="Meier V. D."/>
        </authorList>
    </citation>
    <scope>NUCLEOTIDE SEQUENCE</scope>
    <source>
        <strain evidence="2">AVDCRST_MAG90</strain>
    </source>
</reference>
<dbReference type="EMBL" id="CADCUC010000030">
    <property type="protein sequence ID" value="CAA9306641.1"/>
    <property type="molecule type" value="Genomic_DNA"/>
</dbReference>
<feature type="region of interest" description="Disordered" evidence="1">
    <location>
        <begin position="66"/>
        <end position="98"/>
    </location>
</feature>
<name>A0A6J4KHX3_9HYPH</name>
<evidence type="ECO:0000313" key="2">
    <source>
        <dbReference type="EMBL" id="CAA9306641.1"/>
    </source>
</evidence>
<organism evidence="2">
    <name type="scientific">uncultured Microvirga sp</name>
    <dbReference type="NCBI Taxonomy" id="412392"/>
    <lineage>
        <taxon>Bacteria</taxon>
        <taxon>Pseudomonadati</taxon>
        <taxon>Pseudomonadota</taxon>
        <taxon>Alphaproteobacteria</taxon>
        <taxon>Hyphomicrobiales</taxon>
        <taxon>Methylobacteriaceae</taxon>
        <taxon>Microvirga</taxon>
        <taxon>environmental samples</taxon>
    </lineage>
</organism>
<sequence>MYNSDLPNRAELPSSGQLIRSTLIAAGVAAALLLTVVLPAEYNIDPTGAGRLLGLKQMGEIKQQLHQEADADRLRDQQGAPSPAPAAPAAPSTPPERRSGLVGAVFAEMLIGRANAQTAPATAPTVDRSQEFTLTLKPNEGAEVKAGMMKGAKLNYSWAVEGGTVNHDTHGSPSAGGAEQSYTKGRGVAGDKGVLTAAFDGDHGWFWRNRGSKDVTVKLTATGAFNELKKVK</sequence>
<protein>
    <submittedName>
        <fullName evidence="2">Putative (L31491) ORF2 putative [Plasmid pTOM9]</fullName>
    </submittedName>
</protein>
<dbReference type="AlphaFoldDB" id="A0A6J4KHX3"/>